<comment type="subcellular location">
    <subcellularLocation>
        <location evidence="9">Secreted</location>
    </subcellularLocation>
</comment>
<dbReference type="PANTHER" id="PTHR31683">
    <property type="entry name" value="PECTATE LYASE 18-RELATED"/>
    <property type="match status" value="1"/>
</dbReference>
<dbReference type="EC" id="4.2.2.2" evidence="4"/>
<feature type="domain" description="Pectate lyase" evidence="11">
    <location>
        <begin position="68"/>
        <end position="273"/>
    </location>
</feature>
<protein>
    <recommendedName>
        <fullName evidence="4">pectate lyase</fullName>
        <ecNumber evidence="4">4.2.2.2</ecNumber>
    </recommendedName>
</protein>
<keyword evidence="9" id="KW-0624">Polysaccharide degradation</keyword>
<keyword evidence="13" id="KW-1185">Reference proteome</keyword>
<dbReference type="AlphaFoldDB" id="A0A6G4U9Y4"/>
<dbReference type="SMART" id="SM00656">
    <property type="entry name" value="Amb_all"/>
    <property type="match status" value="1"/>
</dbReference>
<evidence type="ECO:0000256" key="4">
    <source>
        <dbReference type="ARBA" id="ARBA00012272"/>
    </source>
</evidence>
<keyword evidence="8 9" id="KW-0456">Lyase</keyword>
<evidence type="ECO:0000256" key="2">
    <source>
        <dbReference type="ARBA" id="ARBA00001913"/>
    </source>
</evidence>
<evidence type="ECO:0000256" key="7">
    <source>
        <dbReference type="ARBA" id="ARBA00022837"/>
    </source>
</evidence>
<evidence type="ECO:0000313" key="12">
    <source>
        <dbReference type="EMBL" id="NGN68943.1"/>
    </source>
</evidence>
<gene>
    <name evidence="12" type="ORF">G5C51_34265</name>
</gene>
<feature type="signal peptide" evidence="10">
    <location>
        <begin position="1"/>
        <end position="35"/>
    </location>
</feature>
<dbReference type="InterPro" id="IPR011050">
    <property type="entry name" value="Pectin_lyase_fold/virulence"/>
</dbReference>
<dbReference type="Pfam" id="PF00544">
    <property type="entry name" value="Pectate_lyase_4"/>
    <property type="match status" value="1"/>
</dbReference>
<dbReference type="SMART" id="SM00710">
    <property type="entry name" value="PbH1"/>
    <property type="match status" value="4"/>
</dbReference>
<proteinExistence type="inferred from homology"/>
<dbReference type="GO" id="GO:0030570">
    <property type="term" value="F:pectate lyase activity"/>
    <property type="evidence" value="ECO:0007669"/>
    <property type="project" value="UniProtKB-EC"/>
</dbReference>
<keyword evidence="7" id="KW-0106">Calcium</keyword>
<evidence type="ECO:0000256" key="5">
    <source>
        <dbReference type="ARBA" id="ARBA00022723"/>
    </source>
</evidence>
<dbReference type="InterPro" id="IPR006626">
    <property type="entry name" value="PbH1"/>
</dbReference>
<dbReference type="RefSeq" id="WP_165243380.1">
    <property type="nucleotide sequence ID" value="NZ_JAAKZV010000244.1"/>
</dbReference>
<evidence type="ECO:0000256" key="6">
    <source>
        <dbReference type="ARBA" id="ARBA00022729"/>
    </source>
</evidence>
<dbReference type="InterPro" id="IPR002022">
    <property type="entry name" value="Pec_lyase"/>
</dbReference>
<organism evidence="12 13">
    <name type="scientific">Streptomyces coryli</name>
    <dbReference type="NCBI Taxonomy" id="1128680"/>
    <lineage>
        <taxon>Bacteria</taxon>
        <taxon>Bacillati</taxon>
        <taxon>Actinomycetota</taxon>
        <taxon>Actinomycetes</taxon>
        <taxon>Kitasatosporales</taxon>
        <taxon>Streptomycetaceae</taxon>
        <taxon>Streptomyces</taxon>
    </lineage>
</organism>
<comment type="caution">
    <text evidence="12">The sequence shown here is derived from an EMBL/GenBank/DDBJ whole genome shotgun (WGS) entry which is preliminary data.</text>
</comment>
<comment type="similarity">
    <text evidence="9">Belongs to the polysaccharide lyase 1 family.</text>
</comment>
<comment type="catalytic activity">
    <reaction evidence="1">
        <text>Eliminative cleavage of (1-&gt;4)-alpha-D-galacturonan to give oligosaccharides with 4-deoxy-alpha-D-galact-4-enuronosyl groups at their non-reducing ends.</text>
        <dbReference type="EC" id="4.2.2.2"/>
    </reaction>
</comment>
<dbReference type="EMBL" id="JAAKZV010000244">
    <property type="protein sequence ID" value="NGN68943.1"/>
    <property type="molecule type" value="Genomic_DNA"/>
</dbReference>
<dbReference type="InterPro" id="IPR045032">
    <property type="entry name" value="PEL"/>
</dbReference>
<reference evidence="12 13" key="1">
    <citation type="submission" date="2020-02" db="EMBL/GenBank/DDBJ databases">
        <title>Whole-genome analyses of novel actinobacteria.</title>
        <authorList>
            <person name="Sahin N."/>
        </authorList>
    </citation>
    <scope>NUCLEOTIDE SEQUENCE [LARGE SCALE GENOMIC DNA]</scope>
    <source>
        <strain evidence="12 13">A7024</strain>
    </source>
</reference>
<dbReference type="InterPro" id="IPR012334">
    <property type="entry name" value="Pectin_lyas_fold"/>
</dbReference>
<keyword evidence="9" id="KW-0964">Secreted</keyword>
<feature type="chain" id="PRO_5026124583" description="pectate lyase" evidence="10">
    <location>
        <begin position="36"/>
        <end position="333"/>
    </location>
</feature>
<dbReference type="GO" id="GO:0046872">
    <property type="term" value="F:metal ion binding"/>
    <property type="evidence" value="ECO:0007669"/>
    <property type="project" value="UniProtKB-KW"/>
</dbReference>
<evidence type="ECO:0000256" key="3">
    <source>
        <dbReference type="ARBA" id="ARBA00005220"/>
    </source>
</evidence>
<evidence type="ECO:0000256" key="1">
    <source>
        <dbReference type="ARBA" id="ARBA00000695"/>
    </source>
</evidence>
<evidence type="ECO:0000256" key="9">
    <source>
        <dbReference type="RuleBase" id="RU361173"/>
    </source>
</evidence>
<dbReference type="Proteomes" id="UP000481583">
    <property type="component" value="Unassembled WGS sequence"/>
</dbReference>
<evidence type="ECO:0000256" key="8">
    <source>
        <dbReference type="ARBA" id="ARBA00023239"/>
    </source>
</evidence>
<dbReference type="SUPFAM" id="SSF51126">
    <property type="entry name" value="Pectin lyase-like"/>
    <property type="match status" value="1"/>
</dbReference>
<dbReference type="GO" id="GO:0005576">
    <property type="term" value="C:extracellular region"/>
    <property type="evidence" value="ECO:0007669"/>
    <property type="project" value="UniProtKB-SubCell"/>
</dbReference>
<evidence type="ECO:0000259" key="11">
    <source>
        <dbReference type="SMART" id="SM00656"/>
    </source>
</evidence>
<dbReference type="Gene3D" id="2.160.20.10">
    <property type="entry name" value="Single-stranded right-handed beta-helix, Pectin lyase-like"/>
    <property type="match status" value="1"/>
</dbReference>
<name>A0A6G4U9Y4_9ACTN</name>
<comment type="cofactor">
    <cofactor evidence="2">
        <name>Ca(2+)</name>
        <dbReference type="ChEBI" id="CHEBI:29108"/>
    </cofactor>
</comment>
<evidence type="ECO:0000313" key="13">
    <source>
        <dbReference type="Proteomes" id="UP000481583"/>
    </source>
</evidence>
<keyword evidence="9" id="KW-0119">Carbohydrate metabolism</keyword>
<dbReference type="PANTHER" id="PTHR31683:SF18">
    <property type="entry name" value="PECTATE LYASE 21-RELATED"/>
    <property type="match status" value="1"/>
</dbReference>
<dbReference type="UniPathway" id="UPA00545">
    <property type="reaction ID" value="UER00824"/>
</dbReference>
<sequence>MQHKARASAKRIRRAVIATTGAAVLAGGVVWTTNAATVEDDGSSPKTAPKAAAAGEPIGFGAGTSGGAGGETVTVSDAAAFTEAVESEGAKTVQVEGSIAIDGMVKVSADKTVVGAGADAAITGGGLNISDATNVIVQNLTFTGSGDDAINVDGSSKVWIDHNTLSDAYDGLIDIKNGSDAVTVSWNHLHDHDKSMLLGHSDDNGDADTGKLRVTYDHNWFEGTGQRHPRVRFGNPVHVLNNYYQDIGSYGVASTTNAGVLVEGNSFENVEDPFHLAEGDSEPGALVAKDNHLVNSGEGETGGTVAEIPYAYTADDAAQVKSIVTEGAGAGKG</sequence>
<comment type="pathway">
    <text evidence="3">Glycan metabolism; pectin degradation; 2-dehydro-3-deoxy-D-gluconate from pectin: step 2/5.</text>
</comment>
<evidence type="ECO:0000256" key="10">
    <source>
        <dbReference type="SAM" id="SignalP"/>
    </source>
</evidence>
<accession>A0A6G4U9Y4</accession>
<keyword evidence="6 10" id="KW-0732">Signal</keyword>
<dbReference type="PRINTS" id="PR00807">
    <property type="entry name" value="AMBALLERGEN"/>
</dbReference>
<dbReference type="InterPro" id="IPR018082">
    <property type="entry name" value="AmbAllergen"/>
</dbReference>
<keyword evidence="5" id="KW-0479">Metal-binding</keyword>
<dbReference type="GO" id="GO:0045490">
    <property type="term" value="P:pectin catabolic process"/>
    <property type="evidence" value="ECO:0007669"/>
    <property type="project" value="UniProtKB-UniPathway"/>
</dbReference>